<name>A0A2N8KXT0_9BURK</name>
<proteinExistence type="predicted"/>
<sequence length="330" mass="37246">MNKRFQVFVSSTYADLREERSRVIQTLMEMDCIPSGMELFPAADEDQFEFIKKVIDDCDYYLLIIGGRYGSTTAEGVSYTEKEYEYAITKGLKVIALLHQEPDSIPVGKTDKDAELSKRLEEFREKVQQGRLVKYWRTAEELPGIVSLSLSKTIKTYPSAGWVRGNAAASTEVLEEINELRKKNADLQAALSSVAMQPSQTIQNIAGLDVIFGLSGTYQMRYDGQYFDWSSKLTFGQMFALIGPHLIEHPSDRLVRIELAKSILGLQGKKPYDTKIEDQAFQTFKIQLQALGLIDLRYTSTVKGGMALFWSLTNKGTQTMVQLRAVRKDG</sequence>
<protein>
    <recommendedName>
        <fullName evidence="2">DUF4062 domain-containing protein</fullName>
    </recommendedName>
</protein>
<feature type="coiled-coil region" evidence="1">
    <location>
        <begin position="170"/>
        <end position="197"/>
    </location>
</feature>
<gene>
    <name evidence="3" type="ORF">C1O66_12175</name>
</gene>
<comment type="caution">
    <text evidence="3">The sequence shown here is derived from an EMBL/GenBank/DDBJ whole genome shotgun (WGS) entry which is preliminary data.</text>
</comment>
<reference evidence="3 4" key="1">
    <citation type="submission" date="2018-01" db="EMBL/GenBank/DDBJ databases">
        <title>Draft genome sequence of Paucibacter aquatile CR182 isolated from freshwater of the Nakdong River.</title>
        <authorList>
            <person name="Choi A."/>
            <person name="Chung E.J."/>
        </authorList>
    </citation>
    <scope>NUCLEOTIDE SEQUENCE [LARGE SCALE GENOMIC DNA]</scope>
    <source>
        <strain evidence="3 4">CR182</strain>
    </source>
</reference>
<feature type="domain" description="DUF4062" evidence="2">
    <location>
        <begin position="6"/>
        <end position="87"/>
    </location>
</feature>
<evidence type="ECO:0000256" key="1">
    <source>
        <dbReference type="SAM" id="Coils"/>
    </source>
</evidence>
<dbReference type="AlphaFoldDB" id="A0A2N8KXT0"/>
<accession>A0A2N8KXT0</accession>
<keyword evidence="1" id="KW-0175">Coiled coil</keyword>
<dbReference type="EMBL" id="POSP01000003">
    <property type="protein sequence ID" value="PND38202.1"/>
    <property type="molecule type" value="Genomic_DNA"/>
</dbReference>
<dbReference type="OrthoDB" id="72299at2"/>
<evidence type="ECO:0000313" key="4">
    <source>
        <dbReference type="Proteomes" id="UP000235916"/>
    </source>
</evidence>
<keyword evidence="4" id="KW-1185">Reference proteome</keyword>
<dbReference type="Proteomes" id="UP000235916">
    <property type="component" value="Unassembled WGS sequence"/>
</dbReference>
<evidence type="ECO:0000259" key="2">
    <source>
        <dbReference type="Pfam" id="PF13271"/>
    </source>
</evidence>
<dbReference type="RefSeq" id="WP_102768122.1">
    <property type="nucleotide sequence ID" value="NZ_POSP01000003.1"/>
</dbReference>
<organism evidence="3 4">
    <name type="scientific">Kinneretia aquatilis</name>
    <dbReference type="NCBI Taxonomy" id="2070761"/>
    <lineage>
        <taxon>Bacteria</taxon>
        <taxon>Pseudomonadati</taxon>
        <taxon>Pseudomonadota</taxon>
        <taxon>Betaproteobacteria</taxon>
        <taxon>Burkholderiales</taxon>
        <taxon>Sphaerotilaceae</taxon>
        <taxon>Roseateles</taxon>
    </lineage>
</organism>
<evidence type="ECO:0000313" key="3">
    <source>
        <dbReference type="EMBL" id="PND38202.1"/>
    </source>
</evidence>
<dbReference type="InterPro" id="IPR025139">
    <property type="entry name" value="DUF4062"/>
</dbReference>
<dbReference type="Pfam" id="PF13271">
    <property type="entry name" value="DUF4062"/>
    <property type="match status" value="1"/>
</dbReference>